<name>A0ABR5AHS4_9BACL</name>
<dbReference type="PANTHER" id="PTHR43649:SF12">
    <property type="entry name" value="DIACETYLCHITOBIOSE BINDING PROTEIN DASA"/>
    <property type="match status" value="1"/>
</dbReference>
<evidence type="ECO:0000313" key="3">
    <source>
        <dbReference type="EMBL" id="KIL40577.1"/>
    </source>
</evidence>
<proteinExistence type="predicted"/>
<dbReference type="CDD" id="cd14748">
    <property type="entry name" value="PBP2_UgpB"/>
    <property type="match status" value="1"/>
</dbReference>
<dbReference type="InterPro" id="IPR006059">
    <property type="entry name" value="SBP"/>
</dbReference>
<dbReference type="Gene3D" id="3.40.190.10">
    <property type="entry name" value="Periplasmic binding protein-like II"/>
    <property type="match status" value="2"/>
</dbReference>
<evidence type="ECO:0000256" key="2">
    <source>
        <dbReference type="SAM" id="SignalP"/>
    </source>
</evidence>
<keyword evidence="2" id="KW-0732">Signal</keyword>
<gene>
    <name evidence="3" type="ORF">SD70_12570</name>
</gene>
<dbReference type="SUPFAM" id="SSF53850">
    <property type="entry name" value="Periplasmic binding protein-like II"/>
    <property type="match status" value="1"/>
</dbReference>
<accession>A0ABR5AHS4</accession>
<feature type="chain" id="PRO_5045163658" description="ABC transporter substrate-binding protein" evidence="2">
    <location>
        <begin position="28"/>
        <end position="470"/>
    </location>
</feature>
<evidence type="ECO:0008006" key="5">
    <source>
        <dbReference type="Google" id="ProtNLM"/>
    </source>
</evidence>
<dbReference type="PROSITE" id="PS51257">
    <property type="entry name" value="PROKAR_LIPOPROTEIN"/>
    <property type="match status" value="1"/>
</dbReference>
<organism evidence="3 4">
    <name type="scientific">Gordoniibacillus kamchatkensis</name>
    <dbReference type="NCBI Taxonomy" id="1590651"/>
    <lineage>
        <taxon>Bacteria</taxon>
        <taxon>Bacillati</taxon>
        <taxon>Bacillota</taxon>
        <taxon>Bacilli</taxon>
        <taxon>Bacillales</taxon>
        <taxon>Paenibacillaceae</taxon>
        <taxon>Gordoniibacillus</taxon>
    </lineage>
</organism>
<comment type="caution">
    <text evidence="3">The sequence shown here is derived from an EMBL/GenBank/DDBJ whole genome shotgun (WGS) entry which is preliminary data.</text>
</comment>
<feature type="region of interest" description="Disordered" evidence="1">
    <location>
        <begin position="39"/>
        <end position="66"/>
    </location>
</feature>
<evidence type="ECO:0000256" key="1">
    <source>
        <dbReference type="SAM" id="MobiDB-lite"/>
    </source>
</evidence>
<dbReference type="Pfam" id="PF01547">
    <property type="entry name" value="SBP_bac_1"/>
    <property type="match status" value="1"/>
</dbReference>
<evidence type="ECO:0000313" key="4">
    <source>
        <dbReference type="Proteomes" id="UP000031967"/>
    </source>
</evidence>
<dbReference type="Proteomes" id="UP000031967">
    <property type="component" value="Unassembled WGS sequence"/>
</dbReference>
<keyword evidence="4" id="KW-1185">Reference proteome</keyword>
<dbReference type="EMBL" id="JXAK01000019">
    <property type="protein sequence ID" value="KIL40577.1"/>
    <property type="molecule type" value="Genomic_DNA"/>
</dbReference>
<feature type="signal peptide" evidence="2">
    <location>
        <begin position="1"/>
        <end position="27"/>
    </location>
</feature>
<dbReference type="RefSeq" id="WP_041047910.1">
    <property type="nucleotide sequence ID" value="NZ_JXAK01000019.1"/>
</dbReference>
<reference evidence="3 4" key="1">
    <citation type="submission" date="2014-12" db="EMBL/GenBank/DDBJ databases">
        <title>Draft genome sequence of Paenibacillus kamchatkensis strain B-2647.</title>
        <authorList>
            <person name="Karlyshev A.V."/>
            <person name="Kudryashova E.B."/>
        </authorList>
    </citation>
    <scope>NUCLEOTIDE SEQUENCE [LARGE SCALE GENOMIC DNA]</scope>
    <source>
        <strain evidence="3 4">VKM B-2647</strain>
    </source>
</reference>
<sequence length="470" mass="51554">MNEQKRQTRSRSKKLVTLPLTATLAMAFTLAGCGGSQGTTAPAAGGDSKGTTPAPADTAKAGASSGSAPVTIDFWFPWGGDYQKDFKATVVDPFEKKFPNIKVKMTFVETTGQTQASDKLLTAIAGGNPPDVALFDRFLIGSWAAKGSLTDLTPYVQASGIKPDDYYKGLWAEAVYKDKVYCLPWGTDNRAMYYNKTLMKEAGLDPDKPPKTLQELDQMAEKIYKKGGNGKYSQVGFIPWMNQGFLYTQAWNWGGKWEDGNGKLTPNDPQNVKALAWMADYAKKYDISNLTSFSDAMGQTGMNPFWTGKVGFVFDGNWILNDLAKYKPNFDWGVAPMPAAEGYKSVTWAGGWSYVIPKGAKHEKEAWEFVKFVAHKEGTLLWAKRPNAGNDITAMPAVNDELKLSNNPNLKVFLDLMPTAFTRPVTPVGSLLWNETMRVQDLAIHGKGDAQALLDEVKKNVDAELAKIGN</sequence>
<protein>
    <recommendedName>
        <fullName evidence="5">ABC transporter substrate-binding protein</fullName>
    </recommendedName>
</protein>
<dbReference type="InterPro" id="IPR050490">
    <property type="entry name" value="Bact_solute-bd_prot1"/>
</dbReference>
<dbReference type="PANTHER" id="PTHR43649">
    <property type="entry name" value="ARABINOSE-BINDING PROTEIN-RELATED"/>
    <property type="match status" value="1"/>
</dbReference>